<dbReference type="InterPro" id="IPR000639">
    <property type="entry name" value="Epox_hydrolase-like"/>
</dbReference>
<proteinExistence type="predicted"/>
<evidence type="ECO:0000313" key="3">
    <source>
        <dbReference type="Proteomes" id="UP001183202"/>
    </source>
</evidence>
<protein>
    <submittedName>
        <fullName evidence="2">Alpha/beta hydrolase</fullName>
    </submittedName>
</protein>
<dbReference type="SUPFAM" id="SSF53474">
    <property type="entry name" value="alpha/beta-Hydrolases"/>
    <property type="match status" value="1"/>
</dbReference>
<gene>
    <name evidence="2" type="ORF">RM445_20190</name>
</gene>
<accession>A0ABU2NGX5</accession>
<dbReference type="InterPro" id="IPR050228">
    <property type="entry name" value="Carboxylesterase_BioH"/>
</dbReference>
<evidence type="ECO:0000259" key="1">
    <source>
        <dbReference type="Pfam" id="PF12697"/>
    </source>
</evidence>
<sequence>MSPVPERRELVRPDATISYRIAGPERAPSVVFLHGATLDSRAWAAQFDALATRYRVVTPDLRGHGLSTMDGRFRFDDAVADILALLDELGLHAAAGVPVVLVGLSLGGNIAQEIVHREPGRATALVVADSTCNTAPRHPLAAPMTIASLTAMTLGGRAKFMRQAAEATSPNDDVQQYVLEANDDRTTGEVVQILASLLEHALHPEPAYRLPVPTLLLHGDGDRIGDIVDGTRDWAARDEHAEYVVVPDAGHVSNQDNPEAFTAALSEFLGRVLPRRRARWAA</sequence>
<dbReference type="EMBL" id="JAVREJ010000015">
    <property type="protein sequence ID" value="MDT0351849.1"/>
    <property type="molecule type" value="Genomic_DNA"/>
</dbReference>
<keyword evidence="3" id="KW-1185">Reference proteome</keyword>
<name>A0ABU2NGX5_9PSEU</name>
<dbReference type="RefSeq" id="WP_311558330.1">
    <property type="nucleotide sequence ID" value="NZ_JAVREJ010000015.1"/>
</dbReference>
<reference evidence="3" key="1">
    <citation type="submission" date="2023-07" db="EMBL/GenBank/DDBJ databases">
        <title>30 novel species of actinomycetes from the DSMZ collection.</title>
        <authorList>
            <person name="Nouioui I."/>
        </authorList>
    </citation>
    <scope>NUCLEOTIDE SEQUENCE [LARGE SCALE GENOMIC DNA]</scope>
    <source>
        <strain evidence="3">DSM 45834</strain>
    </source>
</reference>
<dbReference type="Gene3D" id="3.40.50.1820">
    <property type="entry name" value="alpha/beta hydrolase"/>
    <property type="match status" value="1"/>
</dbReference>
<dbReference type="PRINTS" id="PR00412">
    <property type="entry name" value="EPOXHYDRLASE"/>
</dbReference>
<dbReference type="GO" id="GO:0016787">
    <property type="term" value="F:hydrolase activity"/>
    <property type="evidence" value="ECO:0007669"/>
    <property type="project" value="UniProtKB-KW"/>
</dbReference>
<keyword evidence="2" id="KW-0378">Hydrolase</keyword>
<dbReference type="PANTHER" id="PTHR43194:SF2">
    <property type="entry name" value="PEROXISOMAL MEMBRANE PROTEIN LPX1"/>
    <property type="match status" value="1"/>
</dbReference>
<feature type="domain" description="AB hydrolase-1" evidence="1">
    <location>
        <begin position="30"/>
        <end position="263"/>
    </location>
</feature>
<evidence type="ECO:0000313" key="2">
    <source>
        <dbReference type="EMBL" id="MDT0351849.1"/>
    </source>
</evidence>
<organism evidence="2 3">
    <name type="scientific">Pseudonocardia charpentierae</name>
    <dbReference type="NCBI Taxonomy" id="3075545"/>
    <lineage>
        <taxon>Bacteria</taxon>
        <taxon>Bacillati</taxon>
        <taxon>Actinomycetota</taxon>
        <taxon>Actinomycetes</taxon>
        <taxon>Pseudonocardiales</taxon>
        <taxon>Pseudonocardiaceae</taxon>
        <taxon>Pseudonocardia</taxon>
    </lineage>
</organism>
<dbReference type="PRINTS" id="PR00111">
    <property type="entry name" value="ABHYDROLASE"/>
</dbReference>
<dbReference type="InterPro" id="IPR029058">
    <property type="entry name" value="AB_hydrolase_fold"/>
</dbReference>
<dbReference type="PANTHER" id="PTHR43194">
    <property type="entry name" value="HYDROLASE ALPHA/BETA FOLD FAMILY"/>
    <property type="match status" value="1"/>
</dbReference>
<dbReference type="Pfam" id="PF12697">
    <property type="entry name" value="Abhydrolase_6"/>
    <property type="match status" value="1"/>
</dbReference>
<dbReference type="InterPro" id="IPR000073">
    <property type="entry name" value="AB_hydrolase_1"/>
</dbReference>
<comment type="caution">
    <text evidence="2">The sequence shown here is derived from an EMBL/GenBank/DDBJ whole genome shotgun (WGS) entry which is preliminary data.</text>
</comment>
<dbReference type="Proteomes" id="UP001183202">
    <property type="component" value="Unassembled WGS sequence"/>
</dbReference>